<evidence type="ECO:0000313" key="2">
    <source>
        <dbReference type="Proteomes" id="UP000580830"/>
    </source>
</evidence>
<organism evidence="1 2">
    <name type="scientific">Paracoccus solventivorans</name>
    <dbReference type="NCBI Taxonomy" id="53463"/>
    <lineage>
        <taxon>Bacteria</taxon>
        <taxon>Pseudomonadati</taxon>
        <taxon>Pseudomonadota</taxon>
        <taxon>Alphaproteobacteria</taxon>
        <taxon>Rhodobacterales</taxon>
        <taxon>Paracoccaceae</taxon>
        <taxon>Paracoccus</taxon>
    </lineage>
</organism>
<protein>
    <submittedName>
        <fullName evidence="1">Uncharacterized protein</fullName>
    </submittedName>
</protein>
<dbReference type="EMBL" id="DULP01000013">
    <property type="protein sequence ID" value="HHW32663.1"/>
    <property type="molecule type" value="Genomic_DNA"/>
</dbReference>
<name>A0A832PJF3_9RHOB</name>
<dbReference type="AlphaFoldDB" id="A0A832PJF3"/>
<dbReference type="Proteomes" id="UP000580830">
    <property type="component" value="Unassembled WGS sequence"/>
</dbReference>
<proteinExistence type="predicted"/>
<reference evidence="1 2" key="1">
    <citation type="journal article" date="2020" name="Biotechnol. Biofuels">
        <title>New insights from the biogas microbiome by comprehensive genome-resolved metagenomics of nearly 1600 species originating from multiple anaerobic digesters.</title>
        <authorList>
            <person name="Campanaro S."/>
            <person name="Treu L."/>
            <person name="Rodriguez-R L.M."/>
            <person name="Kovalovszki A."/>
            <person name="Ziels R.M."/>
            <person name="Maus I."/>
            <person name="Zhu X."/>
            <person name="Kougias P.G."/>
            <person name="Basile A."/>
            <person name="Luo G."/>
            <person name="Schluter A."/>
            <person name="Konstantinidis K.T."/>
            <person name="Angelidaki I."/>
        </authorList>
    </citation>
    <scope>NUCLEOTIDE SEQUENCE [LARGE SCALE GENOMIC DNA]</scope>
    <source>
        <strain evidence="1">AS04akNAM_125</strain>
    </source>
</reference>
<gene>
    <name evidence="1" type="ORF">GXX24_00760</name>
</gene>
<accession>A0A832PJF3</accession>
<sequence length="170" mass="18522">MALIVSFAAAVAAIWSAAYTRGQYHLKKRSMRRKDVVLELSVMEAGGLPEGWSLVRLTARNLEPVSATITALLPKGRKAALADLRDAMHSAAYADHVSPMARAYAPSGLSGRDRFTVDVDPVRRLVWRVELSPRGSAGGVDSASTDILVRNVATAAHLRLEWRWSDGRKS</sequence>
<evidence type="ECO:0000313" key="1">
    <source>
        <dbReference type="EMBL" id="HHW32663.1"/>
    </source>
</evidence>
<dbReference type="RefSeq" id="WP_303728839.1">
    <property type="nucleotide sequence ID" value="NZ_DULP01000013.1"/>
</dbReference>
<comment type="caution">
    <text evidence="1">The sequence shown here is derived from an EMBL/GenBank/DDBJ whole genome shotgun (WGS) entry which is preliminary data.</text>
</comment>